<keyword evidence="9 24" id="KW-0418">Kinase</keyword>
<keyword evidence="5 19" id="KW-0597">Phosphoprotein</keyword>
<evidence type="ECO:0000256" key="14">
    <source>
        <dbReference type="ARBA" id="ARBA00058004"/>
    </source>
</evidence>
<dbReference type="SMART" id="SM00388">
    <property type="entry name" value="HisKA"/>
    <property type="match status" value="1"/>
</dbReference>
<dbReference type="InterPro" id="IPR001789">
    <property type="entry name" value="Sig_transdc_resp-reg_receiver"/>
</dbReference>
<gene>
    <name evidence="24" type="ORF">GTOL_10767</name>
</gene>
<accession>A0A916J2Q7</accession>
<feature type="domain" description="Response regulatory" evidence="22">
    <location>
        <begin position="435"/>
        <end position="556"/>
    </location>
</feature>
<dbReference type="PROSITE" id="PS50110">
    <property type="entry name" value="RESPONSE_REGULATORY"/>
    <property type="match status" value="3"/>
</dbReference>
<dbReference type="PROSITE" id="PS50894">
    <property type="entry name" value="HPT"/>
    <property type="match status" value="1"/>
</dbReference>
<dbReference type="GO" id="GO:0005524">
    <property type="term" value="F:ATP binding"/>
    <property type="evidence" value="ECO:0007669"/>
    <property type="project" value="UniProtKB-KW"/>
</dbReference>
<evidence type="ECO:0000256" key="17">
    <source>
        <dbReference type="ARBA" id="ARBA00070152"/>
    </source>
</evidence>
<evidence type="ECO:0000256" key="15">
    <source>
        <dbReference type="ARBA" id="ARBA00064003"/>
    </source>
</evidence>
<dbReference type="CDD" id="cd00082">
    <property type="entry name" value="HisKA"/>
    <property type="match status" value="1"/>
</dbReference>
<feature type="domain" description="Response regulatory" evidence="22">
    <location>
        <begin position="10"/>
        <end position="127"/>
    </location>
</feature>
<evidence type="ECO:0000313" key="25">
    <source>
        <dbReference type="Proteomes" id="UP000742786"/>
    </source>
</evidence>
<dbReference type="FunFam" id="1.10.287.130:FF:000002">
    <property type="entry name" value="Two-component osmosensing histidine kinase"/>
    <property type="match status" value="1"/>
</dbReference>
<dbReference type="InterPro" id="IPR003594">
    <property type="entry name" value="HATPase_dom"/>
</dbReference>
<dbReference type="InterPro" id="IPR036641">
    <property type="entry name" value="HPT_dom_sf"/>
</dbReference>
<evidence type="ECO:0000259" key="21">
    <source>
        <dbReference type="PROSITE" id="PS50109"/>
    </source>
</evidence>
<keyword evidence="8" id="KW-0547">Nucleotide-binding</keyword>
<dbReference type="PROSITE" id="PS50109">
    <property type="entry name" value="HIS_KIN"/>
    <property type="match status" value="1"/>
</dbReference>
<dbReference type="Gene3D" id="1.20.120.160">
    <property type="entry name" value="HPT domain"/>
    <property type="match status" value="1"/>
</dbReference>
<organism evidence="24 25">
    <name type="scientific">Georgfuchsia toluolica</name>
    <dbReference type="NCBI Taxonomy" id="424218"/>
    <lineage>
        <taxon>Bacteria</taxon>
        <taxon>Pseudomonadati</taxon>
        <taxon>Pseudomonadota</taxon>
        <taxon>Betaproteobacteria</taxon>
        <taxon>Nitrosomonadales</taxon>
        <taxon>Sterolibacteriaceae</taxon>
        <taxon>Georgfuchsia</taxon>
    </lineage>
</organism>
<dbReference type="Gene3D" id="3.40.50.2300">
    <property type="match status" value="3"/>
</dbReference>
<evidence type="ECO:0000256" key="5">
    <source>
        <dbReference type="ARBA" id="ARBA00022553"/>
    </source>
</evidence>
<dbReference type="InterPro" id="IPR004358">
    <property type="entry name" value="Sig_transdc_His_kin-like_C"/>
</dbReference>
<dbReference type="PANTHER" id="PTHR45339">
    <property type="entry name" value="HYBRID SIGNAL TRANSDUCTION HISTIDINE KINASE J"/>
    <property type="match status" value="1"/>
</dbReference>
<comment type="catalytic activity">
    <reaction evidence="1">
        <text>ATP + protein L-histidine = ADP + protein N-phospho-L-histidine.</text>
        <dbReference type="EC" id="2.7.13.3"/>
    </reaction>
</comment>
<dbReference type="Gene3D" id="1.10.287.130">
    <property type="match status" value="1"/>
</dbReference>
<evidence type="ECO:0000256" key="2">
    <source>
        <dbReference type="ARBA" id="ARBA00004651"/>
    </source>
</evidence>
<dbReference type="Pfam" id="PF02518">
    <property type="entry name" value="HATPase_c"/>
    <property type="match status" value="1"/>
</dbReference>
<dbReference type="SUPFAM" id="SSF52172">
    <property type="entry name" value="CheY-like"/>
    <property type="match status" value="3"/>
</dbReference>
<evidence type="ECO:0000256" key="8">
    <source>
        <dbReference type="ARBA" id="ARBA00022741"/>
    </source>
</evidence>
<keyword evidence="7" id="KW-0812">Transmembrane</keyword>
<keyword evidence="6 24" id="KW-0808">Transferase</keyword>
<keyword evidence="25" id="KW-1185">Reference proteome</keyword>
<dbReference type="InterPro" id="IPR036097">
    <property type="entry name" value="HisK_dim/P_sf"/>
</dbReference>
<dbReference type="SUPFAM" id="SSF47226">
    <property type="entry name" value="Histidine-containing phosphotransfer domain, HPT domain"/>
    <property type="match status" value="1"/>
</dbReference>
<protein>
    <recommendedName>
        <fullName evidence="16">Sensory/regulatory protein RpfC</fullName>
        <ecNumber evidence="3">2.7.13.3</ecNumber>
    </recommendedName>
    <alternativeName>
        <fullName evidence="17">Virulence sensor protein BvgS</fullName>
    </alternativeName>
</protein>
<dbReference type="Pfam" id="PF00512">
    <property type="entry name" value="HisKA"/>
    <property type="match status" value="1"/>
</dbReference>
<comment type="subunit">
    <text evidence="15">At low DSF concentrations, interacts with RpfF.</text>
</comment>
<dbReference type="Pfam" id="PF00072">
    <property type="entry name" value="Response_reg"/>
    <property type="match status" value="3"/>
</dbReference>
<sequence>MTMNTAANANILIIDDEPLNLLAMADMLAPLGCHVVSVTSGTEALRQILKTDFSLILLDVIMPEMDGFEVATLIRQVERSCHIPIIFLTPSADMVRPVFRGSETSVVDYIAKPVDPLVLKPLVATLAGLSEPDPAYQKAKVGEDLDTMVRERTMSLIKSNELLRHEIARREIAEECLHRAILEAEAANQAKSEFLANMSHEIRTPMNGIIGMMELALQTNLTAEQREYLNVIKISAEMLLTVINDILDFSKIEASSLTVESIPFSLRECIGDTMKTLALDAQRKGLELAYEIAPDTTDAVLGDQLRLRQIILNLVGNAIKFTERGEVVVQVRQLAHYDEEVICHFTISDSGIGVPAEKLEQIFAPFTQADTSTTRLYGGTGLGLTISARLVEIMGGNIQVESEPGQGSKFQFTLRFRTPQGASPRLPDIDFGGLTALVAEDHPVSRRFLANALRQWNIDVHEVADGNEAMKAVVRASQADRPYHMVLLEDSLPDVDSYAVAGQIQGCADLGVGVVVVLGSVMRRGKNGDHLDTAAYTCLTKPVKQSELLEIIGATFGMRQAGGTALAPAAKEPAGNPAQSLDILLVEDNLISSRVAQQMLRKAGHRVTAADSGVKALEVLDQGHFDLVLMDVQMPGLDGLETTGVIRNQEKLTGGHIPIIALTAHAMTQHRERCLEAGMDGYLVKPIQPAALHDAIARAGRGQAVPKPAPEMVILDRNALLERVDGDEQLLDEITGIFLSSGAELLARGREALANGDIQQFGYVVHTLAGMFRSLSADAATASAASLEALAMAGTRHELETGFAQLEREVERLTTELVSMTNEMSYENLRVSIAQGPLQQDRQHSMQFSFDETMAKVGEP</sequence>
<dbReference type="Pfam" id="PF01627">
    <property type="entry name" value="Hpt"/>
    <property type="match status" value="1"/>
</dbReference>
<evidence type="ECO:0000256" key="3">
    <source>
        <dbReference type="ARBA" id="ARBA00012438"/>
    </source>
</evidence>
<evidence type="ECO:0000256" key="16">
    <source>
        <dbReference type="ARBA" id="ARBA00068150"/>
    </source>
</evidence>
<comment type="caution">
    <text evidence="19">Lacks conserved residue(s) required for the propagation of feature annotation.</text>
</comment>
<keyword evidence="12" id="KW-0902">Two-component regulatory system</keyword>
<feature type="domain" description="Response regulatory" evidence="22">
    <location>
        <begin position="582"/>
        <end position="700"/>
    </location>
</feature>
<keyword evidence="13" id="KW-0472">Membrane</keyword>
<dbReference type="InterPro" id="IPR005467">
    <property type="entry name" value="His_kinase_dom"/>
</dbReference>
<dbReference type="Proteomes" id="UP000742786">
    <property type="component" value="Unassembled WGS sequence"/>
</dbReference>
<dbReference type="AlphaFoldDB" id="A0A916J2Q7"/>
<dbReference type="SUPFAM" id="SSF47384">
    <property type="entry name" value="Homodimeric domain of signal transducing histidine kinase"/>
    <property type="match status" value="1"/>
</dbReference>
<feature type="modified residue" description="4-aspartylphosphate" evidence="19">
    <location>
        <position position="631"/>
    </location>
</feature>
<dbReference type="CDD" id="cd00156">
    <property type="entry name" value="REC"/>
    <property type="match status" value="1"/>
</dbReference>
<comment type="caution">
    <text evidence="24">The sequence shown here is derived from an EMBL/GenBank/DDBJ whole genome shotgun (WGS) entry which is preliminary data.</text>
</comment>
<feature type="coiled-coil region" evidence="20">
    <location>
        <begin position="796"/>
        <end position="823"/>
    </location>
</feature>
<evidence type="ECO:0000256" key="4">
    <source>
        <dbReference type="ARBA" id="ARBA00022475"/>
    </source>
</evidence>
<dbReference type="EMBL" id="CAJQUM010000001">
    <property type="protein sequence ID" value="CAG4882885.1"/>
    <property type="molecule type" value="Genomic_DNA"/>
</dbReference>
<dbReference type="FunFam" id="3.30.565.10:FF:000010">
    <property type="entry name" value="Sensor histidine kinase RcsC"/>
    <property type="match status" value="1"/>
</dbReference>
<evidence type="ECO:0000256" key="11">
    <source>
        <dbReference type="ARBA" id="ARBA00022989"/>
    </source>
</evidence>
<comment type="subcellular location">
    <subcellularLocation>
        <location evidence="2">Cell membrane</location>
        <topology evidence="2">Multi-pass membrane protein</topology>
    </subcellularLocation>
</comment>
<keyword evidence="11" id="KW-1133">Transmembrane helix</keyword>
<dbReference type="SMART" id="SM00387">
    <property type="entry name" value="HATPase_c"/>
    <property type="match status" value="1"/>
</dbReference>
<dbReference type="SMART" id="SM00448">
    <property type="entry name" value="REC"/>
    <property type="match status" value="3"/>
</dbReference>
<dbReference type="PRINTS" id="PR00344">
    <property type="entry name" value="BCTRLSENSOR"/>
</dbReference>
<dbReference type="InterPro" id="IPR003661">
    <property type="entry name" value="HisK_dim/P_dom"/>
</dbReference>
<dbReference type="PANTHER" id="PTHR45339:SF1">
    <property type="entry name" value="HYBRID SIGNAL TRANSDUCTION HISTIDINE KINASE J"/>
    <property type="match status" value="1"/>
</dbReference>
<evidence type="ECO:0000256" key="10">
    <source>
        <dbReference type="ARBA" id="ARBA00022840"/>
    </source>
</evidence>
<evidence type="ECO:0000256" key="7">
    <source>
        <dbReference type="ARBA" id="ARBA00022692"/>
    </source>
</evidence>
<evidence type="ECO:0000256" key="13">
    <source>
        <dbReference type="ARBA" id="ARBA00023136"/>
    </source>
</evidence>
<dbReference type="GO" id="GO:0005886">
    <property type="term" value="C:plasma membrane"/>
    <property type="evidence" value="ECO:0007669"/>
    <property type="project" value="UniProtKB-SubCell"/>
</dbReference>
<feature type="domain" description="Histidine kinase" evidence="21">
    <location>
        <begin position="197"/>
        <end position="418"/>
    </location>
</feature>
<keyword evidence="10" id="KW-0067">ATP-binding</keyword>
<dbReference type="InterPro" id="IPR011006">
    <property type="entry name" value="CheY-like_superfamily"/>
</dbReference>
<proteinExistence type="predicted"/>
<name>A0A916J2Q7_9PROT</name>
<evidence type="ECO:0000256" key="9">
    <source>
        <dbReference type="ARBA" id="ARBA00022777"/>
    </source>
</evidence>
<evidence type="ECO:0000256" key="1">
    <source>
        <dbReference type="ARBA" id="ARBA00000085"/>
    </source>
</evidence>
<dbReference type="EC" id="2.7.13.3" evidence="3"/>
<dbReference type="CDD" id="cd16922">
    <property type="entry name" value="HATPase_EvgS-ArcB-TorS-like"/>
    <property type="match status" value="1"/>
</dbReference>
<dbReference type="InterPro" id="IPR008207">
    <property type="entry name" value="Sig_transdc_His_kin_Hpt_dom"/>
</dbReference>
<evidence type="ECO:0000256" key="20">
    <source>
        <dbReference type="SAM" id="Coils"/>
    </source>
</evidence>
<evidence type="ECO:0000256" key="18">
    <source>
        <dbReference type="PROSITE-ProRule" id="PRU00110"/>
    </source>
</evidence>
<keyword evidence="4" id="KW-1003">Cell membrane</keyword>
<reference evidence="24" key="1">
    <citation type="submission" date="2021-04" db="EMBL/GenBank/DDBJ databases">
        <authorList>
            <person name="Hornung B."/>
        </authorList>
    </citation>
    <scope>NUCLEOTIDE SEQUENCE</scope>
    <source>
        <strain evidence="24">G5G6</strain>
    </source>
</reference>
<comment type="function">
    <text evidence="14">Member of the two-component regulatory system BvgS/BvgA. Phosphorylates BvgA via a four-step phosphorelay in response to environmental signals.</text>
</comment>
<evidence type="ECO:0000259" key="23">
    <source>
        <dbReference type="PROSITE" id="PS50894"/>
    </source>
</evidence>
<evidence type="ECO:0000256" key="19">
    <source>
        <dbReference type="PROSITE-ProRule" id="PRU00169"/>
    </source>
</evidence>
<dbReference type="Gene3D" id="3.30.565.10">
    <property type="entry name" value="Histidine kinase-like ATPase, C-terminal domain"/>
    <property type="match status" value="1"/>
</dbReference>
<evidence type="ECO:0000256" key="6">
    <source>
        <dbReference type="ARBA" id="ARBA00022679"/>
    </source>
</evidence>
<dbReference type="GO" id="GO:0000155">
    <property type="term" value="F:phosphorelay sensor kinase activity"/>
    <property type="evidence" value="ECO:0007669"/>
    <property type="project" value="InterPro"/>
</dbReference>
<evidence type="ECO:0000313" key="24">
    <source>
        <dbReference type="EMBL" id="CAG4882885.1"/>
    </source>
</evidence>
<evidence type="ECO:0000256" key="12">
    <source>
        <dbReference type="ARBA" id="ARBA00023012"/>
    </source>
</evidence>
<feature type="modified residue" description="Phosphohistidine" evidence="18">
    <location>
        <position position="766"/>
    </location>
</feature>
<feature type="domain" description="HPt" evidence="23">
    <location>
        <begin position="727"/>
        <end position="828"/>
    </location>
</feature>
<dbReference type="SUPFAM" id="SSF55874">
    <property type="entry name" value="ATPase domain of HSP90 chaperone/DNA topoisomerase II/histidine kinase"/>
    <property type="match status" value="1"/>
</dbReference>
<evidence type="ECO:0000259" key="22">
    <source>
        <dbReference type="PROSITE" id="PS50110"/>
    </source>
</evidence>
<dbReference type="InterPro" id="IPR036890">
    <property type="entry name" value="HATPase_C_sf"/>
</dbReference>
<dbReference type="CDD" id="cd17546">
    <property type="entry name" value="REC_hyHK_CKI1_RcsC-like"/>
    <property type="match status" value="1"/>
</dbReference>
<keyword evidence="20" id="KW-0175">Coiled coil</keyword>
<feature type="modified residue" description="4-aspartylphosphate" evidence="19">
    <location>
        <position position="59"/>
    </location>
</feature>